<dbReference type="STRING" id="1127673.GLIP_0100"/>
<dbReference type="eggNOG" id="COG1716">
    <property type="taxonomic scope" value="Bacteria"/>
</dbReference>
<dbReference type="PROSITE" id="PS50006">
    <property type="entry name" value="FHA_DOMAIN"/>
    <property type="match status" value="1"/>
</dbReference>
<gene>
    <name evidence="4" type="ORF">GLIP_0100</name>
</gene>
<feature type="transmembrane region" description="Helical" evidence="2">
    <location>
        <begin position="344"/>
        <end position="364"/>
    </location>
</feature>
<accession>K6YN38</accession>
<sequence>MFLSSRLVALMLIAISTSIFSVSAEYAYEIQIERSNGKILKALASKVNDNQFVTDAELISGAKSVFIVDNSVNPAAKILATVIAEDESKRLAILSASNVSGEPSVLAKEAQQVGEQLILATGSEQIPSIVQRLEPVKNLSQGNIYVHTALYGEGQWGAPLLNNCTQLVGLSVFETAMFAGMKAPESIAYALSTETLKSFLKQNNVVFKEADEVCLSDVEQAKAKADLAAKQAEEAAKKAEEAAKQAELAEKAKEEANLEAKKKLEEAQKQAEEAKLEAERVLQEAKDEAARIAKENEEKQKKTDEAIKKAEEERLALEEAKSKAEQAAEQEAQKQAESEQQKTYIMLGGGVLLLVMLLLFVILMRKRKEAMLAQTNELQNKVKEATGLAQEKDNLAGKIAAMEKSFNDILLDGVTPKGDTIRIKINGKALAQSEGQIIGRESAQVDYVLGESEISRKHLMLRLHEDKVYVEDMGSQNGSWLNEVQLNPGQPMELSNGMTLRLSTITFTVNVL</sequence>
<name>K6YN38_9ALTE</name>
<evidence type="ECO:0000256" key="2">
    <source>
        <dbReference type="SAM" id="Phobius"/>
    </source>
</evidence>
<dbReference type="PANTHER" id="PTHR23308">
    <property type="entry name" value="NUCLEAR INHIBITOR OF PROTEIN PHOSPHATASE-1"/>
    <property type="match status" value="1"/>
</dbReference>
<dbReference type="SUPFAM" id="SSF50494">
    <property type="entry name" value="Trypsin-like serine proteases"/>
    <property type="match status" value="1"/>
</dbReference>
<reference evidence="4 5" key="1">
    <citation type="journal article" date="2017" name="Antonie Van Leeuwenhoek">
        <title>Rhizobium rhizosphaerae sp. nov., a novel species isolated from rice rhizosphere.</title>
        <authorList>
            <person name="Zhao J.J."/>
            <person name="Zhang J."/>
            <person name="Zhang R.J."/>
            <person name="Zhang C.W."/>
            <person name="Yin H.Q."/>
            <person name="Zhang X.X."/>
        </authorList>
    </citation>
    <scope>NUCLEOTIDE SEQUENCE [LARGE SCALE GENOMIC DNA]</scope>
    <source>
        <strain evidence="4 5">E3</strain>
    </source>
</reference>
<evidence type="ECO:0000259" key="3">
    <source>
        <dbReference type="PROSITE" id="PS50006"/>
    </source>
</evidence>
<evidence type="ECO:0000313" key="4">
    <source>
        <dbReference type="EMBL" id="GAC12755.1"/>
    </source>
</evidence>
<dbReference type="CDD" id="cd00060">
    <property type="entry name" value="FHA"/>
    <property type="match status" value="1"/>
</dbReference>
<comment type="caution">
    <text evidence="4">The sequence shown here is derived from an EMBL/GenBank/DDBJ whole genome shotgun (WGS) entry which is preliminary data.</text>
</comment>
<dbReference type="InterPro" id="IPR043504">
    <property type="entry name" value="Peptidase_S1_PA_chymotrypsin"/>
</dbReference>
<dbReference type="RefSeq" id="WP_008842575.1">
    <property type="nucleotide sequence ID" value="NZ_BAEN01000004.1"/>
</dbReference>
<dbReference type="EMBL" id="BAEN01000004">
    <property type="protein sequence ID" value="GAC12755.1"/>
    <property type="molecule type" value="Genomic_DNA"/>
</dbReference>
<dbReference type="Pfam" id="PF00498">
    <property type="entry name" value="FHA"/>
    <property type="match status" value="1"/>
</dbReference>
<keyword evidence="2" id="KW-0472">Membrane</keyword>
<dbReference type="Gene3D" id="2.60.200.20">
    <property type="match status" value="1"/>
</dbReference>
<dbReference type="AlphaFoldDB" id="K6YN38"/>
<evidence type="ECO:0000256" key="1">
    <source>
        <dbReference type="SAM" id="MobiDB-lite"/>
    </source>
</evidence>
<organism evidence="4 5">
    <name type="scientific">Aliiglaciecola lipolytica E3</name>
    <dbReference type="NCBI Taxonomy" id="1127673"/>
    <lineage>
        <taxon>Bacteria</taxon>
        <taxon>Pseudomonadati</taxon>
        <taxon>Pseudomonadota</taxon>
        <taxon>Gammaproteobacteria</taxon>
        <taxon>Alteromonadales</taxon>
        <taxon>Alteromonadaceae</taxon>
        <taxon>Aliiglaciecola</taxon>
    </lineage>
</organism>
<feature type="domain" description="FHA" evidence="3">
    <location>
        <begin position="436"/>
        <end position="486"/>
    </location>
</feature>
<dbReference type="eggNOG" id="COG0265">
    <property type="taxonomic scope" value="Bacteria"/>
</dbReference>
<dbReference type="SMART" id="SM00240">
    <property type="entry name" value="FHA"/>
    <property type="match status" value="1"/>
</dbReference>
<keyword evidence="5" id="KW-1185">Reference proteome</keyword>
<proteinExistence type="predicted"/>
<dbReference type="SUPFAM" id="SSF49879">
    <property type="entry name" value="SMAD/FHA domain"/>
    <property type="match status" value="1"/>
</dbReference>
<dbReference type="InterPro" id="IPR009003">
    <property type="entry name" value="Peptidase_S1_PA"/>
</dbReference>
<dbReference type="OrthoDB" id="9816434at2"/>
<dbReference type="Gene3D" id="2.40.10.10">
    <property type="entry name" value="Trypsin-like serine proteases"/>
    <property type="match status" value="2"/>
</dbReference>
<dbReference type="InterPro" id="IPR050923">
    <property type="entry name" value="Cell_Proc_Reg/RNA_Proc"/>
</dbReference>
<dbReference type="Proteomes" id="UP000006334">
    <property type="component" value="Unassembled WGS sequence"/>
</dbReference>
<keyword evidence="2" id="KW-1133">Transmembrane helix</keyword>
<protein>
    <recommendedName>
        <fullName evidence="3">FHA domain-containing protein</fullName>
    </recommendedName>
</protein>
<dbReference type="InterPro" id="IPR008984">
    <property type="entry name" value="SMAD_FHA_dom_sf"/>
</dbReference>
<feature type="region of interest" description="Disordered" evidence="1">
    <location>
        <begin position="316"/>
        <end position="335"/>
    </location>
</feature>
<dbReference type="InterPro" id="IPR000253">
    <property type="entry name" value="FHA_dom"/>
</dbReference>
<keyword evidence="2" id="KW-0812">Transmembrane</keyword>
<evidence type="ECO:0000313" key="5">
    <source>
        <dbReference type="Proteomes" id="UP000006334"/>
    </source>
</evidence>